<dbReference type="EMBL" id="JBHUHO010000040">
    <property type="protein sequence ID" value="MFD2117515.1"/>
    <property type="molecule type" value="Genomic_DNA"/>
</dbReference>
<dbReference type="PIRSF" id="PIRSF001220">
    <property type="entry name" value="L-ASNase_gatD"/>
    <property type="match status" value="1"/>
</dbReference>
<feature type="domain" description="L-asparaginase N-terminal" evidence="4">
    <location>
        <begin position="3"/>
        <end position="190"/>
    </location>
</feature>
<keyword evidence="6" id="KW-1185">Reference proteome</keyword>
<sequence>MKRILVIFTGGTIGSKQQEQAIDINEQGTALLLDSYRQQPFYRTDIQLDVAQPLNILSENIDPSHWQLLAEYVQRINQAEYDGIVITHGSDTLAYTASLFSFMFADFTIPLVFTASNYPIPDKRSNGLRNLGGSFDFICSATIPGIFVVYEDNKGEQQVYLGSRIEQCTSFDDQFSSPYRLTFGQIDKGTRQFVPQIHPLNPPLSLLKPQEVPFDRHTVIAQLTNRIQYIKPYPGLDYSYYQWGEQKPLAIVHDLHHSATACASSVERYSLPKFIARCRQENILVFICPLKDKEIALYSSSVEILDAGAIPLDKITVEAAMMKLIIAGSLHEDCTWLEQFMTTKSLYFEHFHVYTDELN</sequence>
<feature type="active site" evidence="3">
    <location>
        <position position="12"/>
    </location>
</feature>
<dbReference type="Pfam" id="PF00710">
    <property type="entry name" value="Asparaginase"/>
    <property type="match status" value="1"/>
</dbReference>
<gene>
    <name evidence="5" type="ORF">ACFSJH_17425</name>
</gene>
<protein>
    <recommendedName>
        <fullName evidence="2">asparaginase</fullName>
        <ecNumber evidence="2">3.5.1.1</ecNumber>
    </recommendedName>
</protein>
<proteinExistence type="inferred from homology"/>
<dbReference type="InterPro" id="IPR037152">
    <property type="entry name" value="L-asparaginase_N_sf"/>
</dbReference>
<dbReference type="PRINTS" id="PR00139">
    <property type="entry name" value="ASNGLNASE"/>
</dbReference>
<accession>A0ABW4YP55</accession>
<dbReference type="PROSITE" id="PS00144">
    <property type="entry name" value="ASN_GLN_ASE_1"/>
    <property type="match status" value="1"/>
</dbReference>
<dbReference type="InterPro" id="IPR036152">
    <property type="entry name" value="Asp/glu_Ase-like_sf"/>
</dbReference>
<dbReference type="InterPro" id="IPR006034">
    <property type="entry name" value="Asparaginase/glutaminase-like"/>
</dbReference>
<comment type="caution">
    <text evidence="5">The sequence shown here is derived from an EMBL/GenBank/DDBJ whole genome shotgun (WGS) entry which is preliminary data.</text>
</comment>
<dbReference type="Gene3D" id="3.40.50.40">
    <property type="match status" value="1"/>
</dbReference>
<dbReference type="PROSITE" id="PS51732">
    <property type="entry name" value="ASN_GLN_ASE_3"/>
    <property type="match status" value="1"/>
</dbReference>
<evidence type="ECO:0000256" key="2">
    <source>
        <dbReference type="ARBA" id="ARBA00012920"/>
    </source>
</evidence>
<evidence type="ECO:0000256" key="3">
    <source>
        <dbReference type="PROSITE-ProRule" id="PRU10099"/>
    </source>
</evidence>
<dbReference type="Gene3D" id="3.40.50.1170">
    <property type="entry name" value="L-asparaginase, N-terminal domain"/>
    <property type="match status" value="1"/>
</dbReference>
<organism evidence="5 6">
    <name type="scientific">Paenibacillus yanchengensis</name>
    <dbReference type="NCBI Taxonomy" id="2035833"/>
    <lineage>
        <taxon>Bacteria</taxon>
        <taxon>Bacillati</taxon>
        <taxon>Bacillota</taxon>
        <taxon>Bacilli</taxon>
        <taxon>Bacillales</taxon>
        <taxon>Paenibacillaceae</taxon>
        <taxon>Paenibacillus</taxon>
    </lineage>
</organism>
<comment type="similarity">
    <text evidence="1">Belongs to the asparaginase 1 family.</text>
</comment>
<dbReference type="PANTHER" id="PTHR11707">
    <property type="entry name" value="L-ASPARAGINASE"/>
    <property type="match status" value="1"/>
</dbReference>
<evidence type="ECO:0000259" key="4">
    <source>
        <dbReference type="Pfam" id="PF00710"/>
    </source>
</evidence>
<dbReference type="PANTHER" id="PTHR11707:SF28">
    <property type="entry name" value="60 KDA LYSOPHOSPHOLIPASE"/>
    <property type="match status" value="1"/>
</dbReference>
<dbReference type="InterPro" id="IPR020827">
    <property type="entry name" value="Asparaginase/glutaminase_AS1"/>
</dbReference>
<dbReference type="PIRSF" id="PIRSF500176">
    <property type="entry name" value="L_ASNase"/>
    <property type="match status" value="1"/>
</dbReference>
<dbReference type="SUPFAM" id="SSF53774">
    <property type="entry name" value="Glutaminase/Asparaginase"/>
    <property type="match status" value="1"/>
</dbReference>
<evidence type="ECO:0000313" key="6">
    <source>
        <dbReference type="Proteomes" id="UP001597362"/>
    </source>
</evidence>
<dbReference type="Proteomes" id="UP001597362">
    <property type="component" value="Unassembled WGS sequence"/>
</dbReference>
<evidence type="ECO:0000256" key="1">
    <source>
        <dbReference type="ARBA" id="ARBA00010518"/>
    </source>
</evidence>
<reference evidence="6" key="1">
    <citation type="journal article" date="2019" name="Int. J. Syst. Evol. Microbiol.">
        <title>The Global Catalogue of Microorganisms (GCM) 10K type strain sequencing project: providing services to taxonomists for standard genome sequencing and annotation.</title>
        <authorList>
            <consortium name="The Broad Institute Genomics Platform"/>
            <consortium name="The Broad Institute Genome Sequencing Center for Infectious Disease"/>
            <person name="Wu L."/>
            <person name="Ma J."/>
        </authorList>
    </citation>
    <scope>NUCLEOTIDE SEQUENCE [LARGE SCALE GENOMIC DNA]</scope>
    <source>
        <strain evidence="6">GH52</strain>
    </source>
</reference>
<dbReference type="InterPro" id="IPR027474">
    <property type="entry name" value="L-asparaginase_N"/>
</dbReference>
<dbReference type="InterPro" id="IPR027473">
    <property type="entry name" value="L-asparaginase_C"/>
</dbReference>
<dbReference type="SMART" id="SM00870">
    <property type="entry name" value="Asparaginase"/>
    <property type="match status" value="1"/>
</dbReference>
<name>A0ABW4YP55_9BACL</name>
<dbReference type="EC" id="3.5.1.1" evidence="2"/>
<evidence type="ECO:0000313" key="5">
    <source>
        <dbReference type="EMBL" id="MFD2117515.1"/>
    </source>
</evidence>
<dbReference type="RefSeq" id="WP_377774759.1">
    <property type="nucleotide sequence ID" value="NZ_JBHUHO010000040.1"/>
</dbReference>